<dbReference type="GO" id="GO:0003677">
    <property type="term" value="F:DNA binding"/>
    <property type="evidence" value="ECO:0007669"/>
    <property type="project" value="InterPro"/>
</dbReference>
<gene>
    <name evidence="4" type="ORF">HG66A1_54550</name>
</gene>
<dbReference type="InterPro" id="IPR036162">
    <property type="entry name" value="Resolvase-like_N_sf"/>
</dbReference>
<evidence type="ECO:0000313" key="5">
    <source>
        <dbReference type="Proteomes" id="UP000320421"/>
    </source>
</evidence>
<reference evidence="4 5" key="1">
    <citation type="submission" date="2019-02" db="EMBL/GenBank/DDBJ databases">
        <title>Deep-cultivation of Planctomycetes and their phenomic and genomic characterization uncovers novel biology.</title>
        <authorList>
            <person name="Wiegand S."/>
            <person name="Jogler M."/>
            <person name="Boedeker C."/>
            <person name="Pinto D."/>
            <person name="Vollmers J."/>
            <person name="Rivas-Marin E."/>
            <person name="Kohn T."/>
            <person name="Peeters S.H."/>
            <person name="Heuer A."/>
            <person name="Rast P."/>
            <person name="Oberbeckmann S."/>
            <person name="Bunk B."/>
            <person name="Jeske O."/>
            <person name="Meyerdierks A."/>
            <person name="Storesund J.E."/>
            <person name="Kallscheuer N."/>
            <person name="Luecker S."/>
            <person name="Lage O.M."/>
            <person name="Pohl T."/>
            <person name="Merkel B.J."/>
            <person name="Hornburger P."/>
            <person name="Mueller R.-W."/>
            <person name="Bruemmer F."/>
            <person name="Labrenz M."/>
            <person name="Spormann A.M."/>
            <person name="Op den Camp H."/>
            <person name="Overmann J."/>
            <person name="Amann R."/>
            <person name="Jetten M.S.M."/>
            <person name="Mascher T."/>
            <person name="Medema M.H."/>
            <person name="Devos D.P."/>
            <person name="Kaster A.-K."/>
            <person name="Ovreas L."/>
            <person name="Rohde M."/>
            <person name="Galperin M.Y."/>
            <person name="Jogler C."/>
        </authorList>
    </citation>
    <scope>NUCLEOTIDE SEQUENCE [LARGE SCALE GENOMIC DNA]</scope>
    <source>
        <strain evidence="4 5">HG66A1</strain>
    </source>
</reference>
<dbReference type="Pfam" id="PF07508">
    <property type="entry name" value="Recombinase"/>
    <property type="match status" value="1"/>
</dbReference>
<protein>
    <submittedName>
        <fullName evidence="4">Recombinase</fullName>
    </submittedName>
</protein>
<dbReference type="SUPFAM" id="SSF53041">
    <property type="entry name" value="Resolvase-like"/>
    <property type="match status" value="1"/>
</dbReference>
<dbReference type="PANTHER" id="PTHR30461">
    <property type="entry name" value="DNA-INVERTASE FROM LAMBDOID PROPHAGE"/>
    <property type="match status" value="1"/>
</dbReference>
<dbReference type="InterPro" id="IPR006119">
    <property type="entry name" value="Resolv_N"/>
</dbReference>
<dbReference type="InterPro" id="IPR038109">
    <property type="entry name" value="DNA_bind_recomb_sf"/>
</dbReference>
<accession>A0A517PW89</accession>
<proteinExistence type="predicted"/>
<dbReference type="InterPro" id="IPR025827">
    <property type="entry name" value="Zn_ribbon_recom_dom"/>
</dbReference>
<dbReference type="PANTHER" id="PTHR30461:SF23">
    <property type="entry name" value="DNA RECOMBINASE-RELATED"/>
    <property type="match status" value="1"/>
</dbReference>
<evidence type="ECO:0000259" key="2">
    <source>
        <dbReference type="PROSITE" id="PS51736"/>
    </source>
</evidence>
<dbReference type="SMART" id="SM00857">
    <property type="entry name" value="Resolvase"/>
    <property type="match status" value="1"/>
</dbReference>
<dbReference type="CDD" id="cd00338">
    <property type="entry name" value="Ser_Recombinase"/>
    <property type="match status" value="1"/>
</dbReference>
<dbReference type="AlphaFoldDB" id="A0A517PW89"/>
<dbReference type="PROSITE" id="PS51736">
    <property type="entry name" value="RECOMBINASES_3"/>
    <property type="match status" value="1"/>
</dbReference>
<sequence>MSHPEQNLLAARDKKIKSHHQERLAVVYVRQSSVHQVQHHQESTQLQYGLVAQAERLGWPTERILVIDDDLGFSGSSSEKRLGFQRLLSEVALGHVGVILGVEMSRLARSCKDWYQLLELCALFDTLISDLDGLYDPSSYNDRLLLGLKGTMSEAELHVLRQRMWQGALQKARRGELLSKGPVGYVRSADELVFDPDEQAQGVVRTIFDQFERLGTMHAVLRHLVAEGIRMPVRPSSGSNKGQLEWRRPNQAAIQNMLTHPVYAGAYVFGRSCQSQKRKQQKRPSRLSQNEWLVLLRDRFPAYISWSQYEENQERLEQNRSIISSRGSVRQGRALLAGMLVCGRCGYRLRTQYGGSNSRPSYQCSARSSLYADPVCQRLKAQPLDDEVVRLAMLALQPSALAVSCQVASDFHEQREASQTLWSQKLERATYEAERAARQYHAVEPENRLVARTLELAWEEKLRSQRELEEQYERFLQEQPKSLSNEDQERIKGLAANVPALWTAASTTDVDRKEILREIIDHVVIDVEGKSEWVEARIHWAGGHQTYTRFRRPVGQLSKLSTGTQLMQYLKELLDSKISAPQIANKLNEVGFLTPRGLPFNESRVRMLMLRYGLRTCKKSSYQNTSPLDENEWYISEIAQKLQVKYGKIHQWIKDGKINARKADDGRWIITADEAKCRELTAPPSPRRYPGLKTKNTKGENKT</sequence>
<name>A0A517PW89_9PLAN</name>
<dbReference type="InterPro" id="IPR050639">
    <property type="entry name" value="SSR_resolvase"/>
</dbReference>
<dbReference type="EMBL" id="CP036266">
    <property type="protein sequence ID" value="QDT23633.1"/>
    <property type="molecule type" value="Genomic_DNA"/>
</dbReference>
<dbReference type="Gene3D" id="3.40.50.1390">
    <property type="entry name" value="Resolvase, N-terminal catalytic domain"/>
    <property type="match status" value="1"/>
</dbReference>
<evidence type="ECO:0000313" key="4">
    <source>
        <dbReference type="EMBL" id="QDT23633.1"/>
    </source>
</evidence>
<dbReference type="Pfam" id="PF00239">
    <property type="entry name" value="Resolvase"/>
    <property type="match status" value="1"/>
</dbReference>
<evidence type="ECO:0000256" key="1">
    <source>
        <dbReference type="SAM" id="MobiDB-lite"/>
    </source>
</evidence>
<dbReference type="Gene3D" id="3.90.1750.20">
    <property type="entry name" value="Putative Large Serine Recombinase, Chain B, Domain 2"/>
    <property type="match status" value="1"/>
</dbReference>
<dbReference type="GO" id="GO:0000150">
    <property type="term" value="F:DNA strand exchange activity"/>
    <property type="evidence" value="ECO:0007669"/>
    <property type="project" value="InterPro"/>
</dbReference>
<dbReference type="Pfam" id="PF13408">
    <property type="entry name" value="Zn_ribbon_recom"/>
    <property type="match status" value="1"/>
</dbReference>
<evidence type="ECO:0000259" key="3">
    <source>
        <dbReference type="PROSITE" id="PS51737"/>
    </source>
</evidence>
<feature type="domain" description="Recombinase" evidence="3">
    <location>
        <begin position="182"/>
        <end position="322"/>
    </location>
</feature>
<feature type="domain" description="Resolvase/invertase-type recombinase catalytic" evidence="2">
    <location>
        <begin position="24"/>
        <end position="175"/>
    </location>
</feature>
<keyword evidence="5" id="KW-1185">Reference proteome</keyword>
<dbReference type="RefSeq" id="WP_197996821.1">
    <property type="nucleotide sequence ID" value="NZ_CP036266.1"/>
</dbReference>
<organism evidence="4 5">
    <name type="scientific">Gimesia chilikensis</name>
    <dbReference type="NCBI Taxonomy" id="2605989"/>
    <lineage>
        <taxon>Bacteria</taxon>
        <taxon>Pseudomonadati</taxon>
        <taxon>Planctomycetota</taxon>
        <taxon>Planctomycetia</taxon>
        <taxon>Planctomycetales</taxon>
        <taxon>Planctomycetaceae</taxon>
        <taxon>Gimesia</taxon>
    </lineage>
</organism>
<dbReference type="InterPro" id="IPR011109">
    <property type="entry name" value="DNA_bind_recombinase_dom"/>
</dbReference>
<feature type="region of interest" description="Disordered" evidence="1">
    <location>
        <begin position="680"/>
        <end position="703"/>
    </location>
</feature>
<dbReference type="Proteomes" id="UP000320421">
    <property type="component" value="Chromosome"/>
</dbReference>
<dbReference type="PROSITE" id="PS51737">
    <property type="entry name" value="RECOMBINASE_DNA_BIND"/>
    <property type="match status" value="1"/>
</dbReference>